<dbReference type="InterPro" id="IPR013083">
    <property type="entry name" value="Znf_RING/FYVE/PHD"/>
</dbReference>
<feature type="domain" description="B box-type" evidence="7">
    <location>
        <begin position="96"/>
        <end position="135"/>
    </location>
</feature>
<dbReference type="SMART" id="SM00184">
    <property type="entry name" value="RING"/>
    <property type="match status" value="1"/>
</dbReference>
<dbReference type="SUPFAM" id="SSF57845">
    <property type="entry name" value="B-box zinc-binding domain"/>
    <property type="match status" value="1"/>
</dbReference>
<dbReference type="SMART" id="SM00449">
    <property type="entry name" value="SPRY"/>
    <property type="match status" value="1"/>
</dbReference>
<evidence type="ECO:0000313" key="10">
    <source>
        <dbReference type="Proteomes" id="UP001488805"/>
    </source>
</evidence>
<feature type="domain" description="B30.2/SPRY" evidence="8">
    <location>
        <begin position="282"/>
        <end position="474"/>
    </location>
</feature>
<dbReference type="SUPFAM" id="SSF57850">
    <property type="entry name" value="RING/U-box"/>
    <property type="match status" value="1"/>
</dbReference>
<dbReference type="Proteomes" id="UP001488805">
    <property type="component" value="Unassembled WGS sequence"/>
</dbReference>
<dbReference type="Pfam" id="PF00622">
    <property type="entry name" value="SPRY"/>
    <property type="match status" value="1"/>
</dbReference>
<keyword evidence="3" id="KW-0862">Zinc</keyword>
<evidence type="ECO:0000256" key="3">
    <source>
        <dbReference type="ARBA" id="ARBA00022833"/>
    </source>
</evidence>
<dbReference type="AlphaFoldDB" id="A0AAW1DVW1"/>
<evidence type="ECO:0000256" key="4">
    <source>
        <dbReference type="PROSITE-ProRule" id="PRU00024"/>
    </source>
</evidence>
<dbReference type="InterPro" id="IPR013320">
    <property type="entry name" value="ConA-like_dom_sf"/>
</dbReference>
<dbReference type="InterPro" id="IPR001841">
    <property type="entry name" value="Znf_RING"/>
</dbReference>
<keyword evidence="5" id="KW-0175">Coiled coil</keyword>
<feature type="domain" description="RING-type" evidence="6">
    <location>
        <begin position="22"/>
        <end position="60"/>
    </location>
</feature>
<proteinExistence type="predicted"/>
<dbReference type="SMART" id="SM00504">
    <property type="entry name" value="Ubox"/>
    <property type="match status" value="1"/>
</dbReference>
<dbReference type="Gene3D" id="2.60.120.920">
    <property type="match status" value="1"/>
</dbReference>
<evidence type="ECO:0000313" key="9">
    <source>
        <dbReference type="EMBL" id="KAK9514060.1"/>
    </source>
</evidence>
<dbReference type="Pfam" id="PF13923">
    <property type="entry name" value="zf-C3HC4_2"/>
    <property type="match status" value="1"/>
</dbReference>
<dbReference type="PRINTS" id="PR01407">
    <property type="entry name" value="BUTYPHLNCDUF"/>
</dbReference>
<evidence type="ECO:0008006" key="11">
    <source>
        <dbReference type="Google" id="ProtNLM"/>
    </source>
</evidence>
<accession>A0AAW1DVW1</accession>
<dbReference type="Pfam" id="PF13765">
    <property type="entry name" value="PRY"/>
    <property type="match status" value="1"/>
</dbReference>
<dbReference type="SUPFAM" id="SSF49899">
    <property type="entry name" value="Concanavalin A-like lectins/glucanases"/>
    <property type="match status" value="1"/>
</dbReference>
<dbReference type="InterPro" id="IPR003613">
    <property type="entry name" value="Ubox_domain"/>
</dbReference>
<organism evidence="9 10">
    <name type="scientific">Zoarces viviparus</name>
    <name type="common">Viviparous eelpout</name>
    <name type="synonym">Blennius viviparus</name>
    <dbReference type="NCBI Taxonomy" id="48416"/>
    <lineage>
        <taxon>Eukaryota</taxon>
        <taxon>Metazoa</taxon>
        <taxon>Chordata</taxon>
        <taxon>Craniata</taxon>
        <taxon>Vertebrata</taxon>
        <taxon>Euteleostomi</taxon>
        <taxon>Actinopterygii</taxon>
        <taxon>Neopterygii</taxon>
        <taxon>Teleostei</taxon>
        <taxon>Neoteleostei</taxon>
        <taxon>Acanthomorphata</taxon>
        <taxon>Eupercaria</taxon>
        <taxon>Perciformes</taxon>
        <taxon>Cottioidei</taxon>
        <taxon>Zoarcales</taxon>
        <taxon>Zoarcidae</taxon>
        <taxon>Zoarcinae</taxon>
        <taxon>Zoarces</taxon>
    </lineage>
</organism>
<keyword evidence="2 4" id="KW-0863">Zinc-finger</keyword>
<comment type="caution">
    <text evidence="9">The sequence shown here is derived from an EMBL/GenBank/DDBJ whole genome shotgun (WGS) entry which is preliminary data.</text>
</comment>
<dbReference type="InterPro" id="IPR003879">
    <property type="entry name" value="Butyrophylin_SPRY"/>
</dbReference>
<dbReference type="InterPro" id="IPR006574">
    <property type="entry name" value="PRY"/>
</dbReference>
<dbReference type="Pfam" id="PF00643">
    <property type="entry name" value="zf-B_box"/>
    <property type="match status" value="1"/>
</dbReference>
<dbReference type="GO" id="GO:0016567">
    <property type="term" value="P:protein ubiquitination"/>
    <property type="evidence" value="ECO:0007669"/>
    <property type="project" value="InterPro"/>
</dbReference>
<keyword evidence="1" id="KW-0479">Metal-binding</keyword>
<evidence type="ECO:0000256" key="1">
    <source>
        <dbReference type="ARBA" id="ARBA00022723"/>
    </source>
</evidence>
<dbReference type="InterPro" id="IPR003877">
    <property type="entry name" value="SPRY_dom"/>
</dbReference>
<dbReference type="SMART" id="SM00589">
    <property type="entry name" value="PRY"/>
    <property type="match status" value="1"/>
</dbReference>
<dbReference type="InterPro" id="IPR001870">
    <property type="entry name" value="B30.2/SPRY"/>
</dbReference>
<dbReference type="CDD" id="cd12893">
    <property type="entry name" value="SPRY_PRY_TRIM35"/>
    <property type="match status" value="1"/>
</dbReference>
<evidence type="ECO:0000259" key="7">
    <source>
        <dbReference type="PROSITE" id="PS50119"/>
    </source>
</evidence>
<sequence>MADSMDEDMPEEALPLRQDLTCPVCQGIFQDPVLLPCSHSFCRECHQKSFQVNKKCPVCRKECEEGQAIANRALSSACESFLKQSNWGSIRKHAPPAEESCNLHLKPLVLYCEKDEEPLCVDCVTLHNTHTLWPLSEGAPMCKKELGFKVQIFAKKVETYKKTTRKLSNAMEYIKYQAEQAEKQIKVEFERLRMALITEEALRLKALAVEEEEKIAAVQELIDSTNEDIASMNKLSDALKREMGNEDLALLRNFQKVKREAKWTRGDPYLPEDSLLNMGKHVGALSFKIWKNMQNHVKYNPVVLDPNTASPWLSLNADLSTVKESAERLTAPDNPDRFDPCVFVLGAEGYKSGKHRWDVIVGDNPRWIVGVCKESVPRKKKFTVSTSRGVWSIGLSKGVYTVSTPERTELQVQQRPERIRIKLNLDKGEVSFWDGGTAKHLVTLTHKFDEMMYPIFGPGLYSTPTILAPGKIAVHTS</sequence>
<dbReference type="SMART" id="SM00336">
    <property type="entry name" value="BBOX"/>
    <property type="match status" value="1"/>
</dbReference>
<evidence type="ECO:0000256" key="5">
    <source>
        <dbReference type="SAM" id="Coils"/>
    </source>
</evidence>
<keyword evidence="10" id="KW-1185">Reference proteome</keyword>
<dbReference type="Gene3D" id="3.30.40.10">
    <property type="entry name" value="Zinc/RING finger domain, C3HC4 (zinc finger)"/>
    <property type="match status" value="1"/>
</dbReference>
<gene>
    <name evidence="9" type="ORF">VZT92_027549</name>
</gene>
<evidence type="ECO:0000259" key="6">
    <source>
        <dbReference type="PROSITE" id="PS50089"/>
    </source>
</evidence>
<dbReference type="InterPro" id="IPR043136">
    <property type="entry name" value="B30.2/SPRY_sf"/>
</dbReference>
<dbReference type="GO" id="GO:0008270">
    <property type="term" value="F:zinc ion binding"/>
    <property type="evidence" value="ECO:0007669"/>
    <property type="project" value="UniProtKB-KW"/>
</dbReference>
<name>A0AAW1DVW1_ZOAVI</name>
<dbReference type="PROSITE" id="PS50119">
    <property type="entry name" value="ZF_BBOX"/>
    <property type="match status" value="1"/>
</dbReference>
<evidence type="ECO:0000256" key="2">
    <source>
        <dbReference type="ARBA" id="ARBA00022771"/>
    </source>
</evidence>
<feature type="coiled-coil region" evidence="5">
    <location>
        <begin position="208"/>
        <end position="242"/>
    </location>
</feature>
<dbReference type="PANTHER" id="PTHR24103">
    <property type="entry name" value="E3 UBIQUITIN-PROTEIN LIGASE TRIM"/>
    <property type="match status" value="1"/>
</dbReference>
<dbReference type="Gene3D" id="3.30.160.60">
    <property type="entry name" value="Classic Zinc Finger"/>
    <property type="match status" value="1"/>
</dbReference>
<dbReference type="CDD" id="cd19756">
    <property type="entry name" value="Bbox2"/>
    <property type="match status" value="1"/>
</dbReference>
<dbReference type="PROSITE" id="PS50089">
    <property type="entry name" value="ZF_RING_2"/>
    <property type="match status" value="1"/>
</dbReference>
<dbReference type="InterPro" id="IPR050143">
    <property type="entry name" value="TRIM/RBCC"/>
</dbReference>
<protein>
    <recommendedName>
        <fullName evidence="11">Zinc-binding protein A33-like</fullName>
    </recommendedName>
</protein>
<evidence type="ECO:0000259" key="8">
    <source>
        <dbReference type="PROSITE" id="PS50188"/>
    </source>
</evidence>
<dbReference type="GO" id="GO:0004842">
    <property type="term" value="F:ubiquitin-protein transferase activity"/>
    <property type="evidence" value="ECO:0007669"/>
    <property type="project" value="InterPro"/>
</dbReference>
<dbReference type="InterPro" id="IPR000315">
    <property type="entry name" value="Znf_B-box"/>
</dbReference>
<dbReference type="FunFam" id="2.60.120.920:FF:000004">
    <property type="entry name" value="Butyrophilin subfamily 1 member A1"/>
    <property type="match status" value="1"/>
</dbReference>
<reference evidence="9 10" key="1">
    <citation type="journal article" date="2024" name="Genome Biol. Evol.">
        <title>Chromosome-level genome assembly of the viviparous eelpout Zoarces viviparus.</title>
        <authorList>
            <person name="Fuhrmann N."/>
            <person name="Brasseur M.V."/>
            <person name="Bakowski C.E."/>
            <person name="Podsiadlowski L."/>
            <person name="Prost S."/>
            <person name="Krehenwinkel H."/>
            <person name="Mayer C."/>
        </authorList>
    </citation>
    <scope>NUCLEOTIDE SEQUENCE [LARGE SCALE GENOMIC DNA]</scope>
    <source>
        <strain evidence="9">NO-MEL_2022_Ind0_liver</strain>
    </source>
</reference>
<dbReference type="EMBL" id="JBCEZU010000597">
    <property type="protein sequence ID" value="KAK9514060.1"/>
    <property type="molecule type" value="Genomic_DNA"/>
</dbReference>
<dbReference type="PROSITE" id="PS50188">
    <property type="entry name" value="B302_SPRY"/>
    <property type="match status" value="1"/>
</dbReference>